<dbReference type="InterPro" id="IPR037185">
    <property type="entry name" value="EmrE-like"/>
</dbReference>
<dbReference type="PANTHER" id="PTHR32322:SF2">
    <property type="entry name" value="EAMA DOMAIN-CONTAINING PROTEIN"/>
    <property type="match status" value="1"/>
</dbReference>
<feature type="transmembrane region" description="Helical" evidence="5">
    <location>
        <begin position="211"/>
        <end position="235"/>
    </location>
</feature>
<evidence type="ECO:0000259" key="6">
    <source>
        <dbReference type="Pfam" id="PF00892"/>
    </source>
</evidence>
<dbReference type="EMBL" id="UOFP01000307">
    <property type="protein sequence ID" value="VAW90079.1"/>
    <property type="molecule type" value="Genomic_DNA"/>
</dbReference>
<name>A0A3B0ZVT8_9ZZZZ</name>
<dbReference type="SUPFAM" id="SSF103481">
    <property type="entry name" value="Multidrug resistance efflux transporter EmrE"/>
    <property type="match status" value="2"/>
</dbReference>
<protein>
    <submittedName>
        <fullName evidence="7">Permease of the drug/metabolite transporter (DMT) superfamily</fullName>
    </submittedName>
</protein>
<feature type="transmembrane region" description="Helical" evidence="5">
    <location>
        <begin position="37"/>
        <end position="57"/>
    </location>
</feature>
<gene>
    <name evidence="7" type="ORF">MNBD_GAMMA18-1998</name>
</gene>
<dbReference type="InterPro" id="IPR050638">
    <property type="entry name" value="AA-Vitamin_Transporters"/>
</dbReference>
<evidence type="ECO:0000256" key="2">
    <source>
        <dbReference type="ARBA" id="ARBA00022692"/>
    </source>
</evidence>
<reference evidence="7" key="1">
    <citation type="submission" date="2018-06" db="EMBL/GenBank/DDBJ databases">
        <authorList>
            <person name="Zhirakovskaya E."/>
        </authorList>
    </citation>
    <scope>NUCLEOTIDE SEQUENCE</scope>
</reference>
<feature type="transmembrane region" description="Helical" evidence="5">
    <location>
        <begin position="97"/>
        <end position="117"/>
    </location>
</feature>
<feature type="transmembrane region" description="Helical" evidence="5">
    <location>
        <begin position="69"/>
        <end position="91"/>
    </location>
</feature>
<comment type="subcellular location">
    <subcellularLocation>
        <location evidence="1">Membrane</location>
        <topology evidence="1">Multi-pass membrane protein</topology>
    </subcellularLocation>
</comment>
<feature type="transmembrane region" description="Helical" evidence="5">
    <location>
        <begin position="154"/>
        <end position="174"/>
    </location>
</feature>
<feature type="transmembrane region" description="Helical" evidence="5">
    <location>
        <begin position="7"/>
        <end position="25"/>
    </location>
</feature>
<feature type="domain" description="EamA" evidence="6">
    <location>
        <begin position="9"/>
        <end position="140"/>
    </location>
</feature>
<feature type="transmembrane region" description="Helical" evidence="5">
    <location>
        <begin position="124"/>
        <end position="142"/>
    </location>
</feature>
<dbReference type="InterPro" id="IPR000620">
    <property type="entry name" value="EamA_dom"/>
</dbReference>
<dbReference type="GO" id="GO:0016020">
    <property type="term" value="C:membrane"/>
    <property type="evidence" value="ECO:0007669"/>
    <property type="project" value="UniProtKB-SubCell"/>
</dbReference>
<organism evidence="7">
    <name type="scientific">hydrothermal vent metagenome</name>
    <dbReference type="NCBI Taxonomy" id="652676"/>
    <lineage>
        <taxon>unclassified sequences</taxon>
        <taxon>metagenomes</taxon>
        <taxon>ecological metagenomes</taxon>
    </lineage>
</organism>
<feature type="transmembrane region" description="Helical" evidence="5">
    <location>
        <begin position="272"/>
        <end position="293"/>
    </location>
</feature>
<dbReference type="PANTHER" id="PTHR32322">
    <property type="entry name" value="INNER MEMBRANE TRANSPORTER"/>
    <property type="match status" value="1"/>
</dbReference>
<evidence type="ECO:0000256" key="4">
    <source>
        <dbReference type="ARBA" id="ARBA00023136"/>
    </source>
</evidence>
<feature type="transmembrane region" description="Helical" evidence="5">
    <location>
        <begin position="186"/>
        <end position="205"/>
    </location>
</feature>
<feature type="transmembrane region" description="Helical" evidence="5">
    <location>
        <begin position="247"/>
        <end position="266"/>
    </location>
</feature>
<evidence type="ECO:0000256" key="5">
    <source>
        <dbReference type="SAM" id="Phobius"/>
    </source>
</evidence>
<evidence type="ECO:0000313" key="7">
    <source>
        <dbReference type="EMBL" id="VAW90079.1"/>
    </source>
</evidence>
<keyword evidence="2 5" id="KW-0812">Transmembrane</keyword>
<keyword evidence="3 5" id="KW-1133">Transmembrane helix</keyword>
<dbReference type="AlphaFoldDB" id="A0A3B0ZVT8"/>
<proteinExistence type="predicted"/>
<keyword evidence="4 5" id="KW-0472">Membrane</keyword>
<evidence type="ECO:0000256" key="1">
    <source>
        <dbReference type="ARBA" id="ARBA00004141"/>
    </source>
</evidence>
<evidence type="ECO:0000256" key="3">
    <source>
        <dbReference type="ARBA" id="ARBA00022989"/>
    </source>
</evidence>
<sequence>MKAVFNNPLFLLIATGTLFGLYFPLGKVAGEIGISAIAWALVVSVGACLVLLPILIVKRSFKLPRGATLRYVGIAGLISFVVPNILLFSVIPHVGAGYTGLMFALSPVFTLAVALIFKLKGPNLVGVIGIALGCIGAVVTAYGRGLSADATTIFWLGAALLIPLVLASANVYRTIDWPEGACPDSLAFWSHLVSIIILVVLLLSIEGTEALYPLYGEAALTMTQALLAGLTFPLYFRLQRYGGPVMLSQVGYVAAVVGMLTATVLLNEQYGFLTWVGAAIIAMGIAATIYSQISVVGKKAPK</sequence>
<accession>A0A3B0ZVT8</accession>
<feature type="domain" description="EamA" evidence="6">
    <location>
        <begin position="181"/>
        <end position="288"/>
    </location>
</feature>
<dbReference type="Pfam" id="PF00892">
    <property type="entry name" value="EamA"/>
    <property type="match status" value="2"/>
</dbReference>